<reference evidence="4" key="3">
    <citation type="journal article" date="2008" name="Nucleic Acids Res.">
        <title>The rice annotation project database (RAP-DB): 2008 update.</title>
        <authorList>
            <consortium name="The rice annotation project (RAP)"/>
        </authorList>
    </citation>
    <scope>GENOME REANNOTATION</scope>
    <source>
        <strain evidence="4">cv. Nipponbare</strain>
    </source>
</reference>
<reference evidence="4" key="2">
    <citation type="journal article" date="2005" name="Nature">
        <title>The map-based sequence of the rice genome.</title>
        <authorList>
            <consortium name="International rice genome sequencing project (IRGSP)"/>
            <person name="Matsumoto T."/>
            <person name="Wu J."/>
            <person name="Kanamori H."/>
            <person name="Katayose Y."/>
            <person name="Fujisawa M."/>
            <person name="Namiki N."/>
            <person name="Mizuno H."/>
            <person name="Yamamoto K."/>
            <person name="Antonio B.A."/>
            <person name="Baba T."/>
            <person name="Sakata K."/>
            <person name="Nagamura Y."/>
            <person name="Aoki H."/>
            <person name="Arikawa K."/>
            <person name="Arita K."/>
            <person name="Bito T."/>
            <person name="Chiden Y."/>
            <person name="Fujitsuka N."/>
            <person name="Fukunaka R."/>
            <person name="Hamada M."/>
            <person name="Harada C."/>
            <person name="Hayashi A."/>
            <person name="Hijishita S."/>
            <person name="Honda M."/>
            <person name="Hosokawa S."/>
            <person name="Ichikawa Y."/>
            <person name="Idonuma A."/>
            <person name="Iijima M."/>
            <person name="Ikeda M."/>
            <person name="Ikeno M."/>
            <person name="Ito K."/>
            <person name="Ito S."/>
            <person name="Ito T."/>
            <person name="Ito Y."/>
            <person name="Ito Y."/>
            <person name="Iwabuchi A."/>
            <person name="Kamiya K."/>
            <person name="Karasawa W."/>
            <person name="Kurita K."/>
            <person name="Katagiri S."/>
            <person name="Kikuta A."/>
            <person name="Kobayashi H."/>
            <person name="Kobayashi N."/>
            <person name="Machita K."/>
            <person name="Maehara T."/>
            <person name="Masukawa M."/>
            <person name="Mizubayashi T."/>
            <person name="Mukai Y."/>
            <person name="Nagasaki H."/>
            <person name="Nagata Y."/>
            <person name="Naito S."/>
            <person name="Nakashima M."/>
            <person name="Nakama Y."/>
            <person name="Nakamichi Y."/>
            <person name="Nakamura M."/>
            <person name="Meguro A."/>
            <person name="Negishi M."/>
            <person name="Ohta I."/>
            <person name="Ohta T."/>
            <person name="Okamoto M."/>
            <person name="Ono N."/>
            <person name="Saji S."/>
            <person name="Sakaguchi M."/>
            <person name="Sakai K."/>
            <person name="Shibata M."/>
            <person name="Shimokawa T."/>
            <person name="Song J."/>
            <person name="Takazaki Y."/>
            <person name="Terasawa K."/>
            <person name="Tsugane M."/>
            <person name="Tsuji K."/>
            <person name="Ueda S."/>
            <person name="Waki K."/>
            <person name="Yamagata H."/>
            <person name="Yamamoto M."/>
            <person name="Yamamoto S."/>
            <person name="Yamane H."/>
            <person name="Yoshiki S."/>
            <person name="Yoshihara R."/>
            <person name="Yukawa K."/>
            <person name="Zhong H."/>
            <person name="Yano M."/>
            <person name="Yuan Q."/>
            <person name="Ouyang S."/>
            <person name="Liu J."/>
            <person name="Jones K.M."/>
            <person name="Gansberger K."/>
            <person name="Moffat K."/>
            <person name="Hill J."/>
            <person name="Bera J."/>
            <person name="Fadrosh D."/>
            <person name="Jin S."/>
            <person name="Johri S."/>
            <person name="Kim M."/>
            <person name="Overton L."/>
            <person name="Reardon M."/>
            <person name="Tsitrin T."/>
            <person name="Vuong H."/>
            <person name="Weaver B."/>
            <person name="Ciecko A."/>
            <person name="Tallon L."/>
            <person name="Jackson J."/>
            <person name="Pai G."/>
            <person name="Aken S.V."/>
            <person name="Utterback T."/>
            <person name="Reidmuller S."/>
            <person name="Feldblyum T."/>
            <person name="Hsiao J."/>
            <person name="Zismann V."/>
            <person name="Iobst S."/>
            <person name="de Vazeille A.R."/>
            <person name="Buell C.R."/>
            <person name="Ying K."/>
            <person name="Li Y."/>
            <person name="Lu T."/>
            <person name="Huang Y."/>
            <person name="Zhao Q."/>
            <person name="Feng Q."/>
            <person name="Zhang L."/>
            <person name="Zhu J."/>
            <person name="Weng Q."/>
            <person name="Mu J."/>
            <person name="Lu Y."/>
            <person name="Fan D."/>
            <person name="Liu Y."/>
            <person name="Guan J."/>
            <person name="Zhang Y."/>
            <person name="Yu S."/>
            <person name="Liu X."/>
            <person name="Zhang Y."/>
            <person name="Hong G."/>
            <person name="Han B."/>
            <person name="Choisne N."/>
            <person name="Demange N."/>
            <person name="Orjeda G."/>
            <person name="Samain S."/>
            <person name="Cattolico L."/>
            <person name="Pelletier E."/>
            <person name="Couloux A."/>
            <person name="Segurens B."/>
            <person name="Wincker P."/>
            <person name="D'Hont A."/>
            <person name="Scarpelli C."/>
            <person name="Weissenbach J."/>
            <person name="Salanoubat M."/>
            <person name="Quetier F."/>
            <person name="Yu Y."/>
            <person name="Kim H.R."/>
            <person name="Rambo T."/>
            <person name="Currie J."/>
            <person name="Collura K."/>
            <person name="Luo M."/>
            <person name="Yang T."/>
            <person name="Ammiraju J.S.S."/>
            <person name="Engler F."/>
            <person name="Soderlund C."/>
            <person name="Wing R.A."/>
            <person name="Palmer L.E."/>
            <person name="de la Bastide M."/>
            <person name="Spiegel L."/>
            <person name="Nascimento L."/>
            <person name="Zutavern T."/>
            <person name="O'Shaughnessy A."/>
            <person name="Dike S."/>
            <person name="Dedhia N."/>
            <person name="Preston R."/>
            <person name="Balija V."/>
            <person name="McCombie W.R."/>
            <person name="Chow T."/>
            <person name="Chen H."/>
            <person name="Chung M."/>
            <person name="Chen C."/>
            <person name="Shaw J."/>
            <person name="Wu H."/>
            <person name="Hsiao K."/>
            <person name="Chao Y."/>
            <person name="Chu M."/>
            <person name="Cheng C."/>
            <person name="Hour A."/>
            <person name="Lee P."/>
            <person name="Lin S."/>
            <person name="Lin Y."/>
            <person name="Liou J."/>
            <person name="Liu S."/>
            <person name="Hsing Y."/>
            <person name="Raghuvanshi S."/>
            <person name="Mohanty A."/>
            <person name="Bharti A.K."/>
            <person name="Gaur A."/>
            <person name="Gupta V."/>
            <person name="Kumar D."/>
            <person name="Ravi V."/>
            <person name="Vij S."/>
            <person name="Kapur A."/>
            <person name="Khurana P."/>
            <person name="Khurana P."/>
            <person name="Khurana J.P."/>
            <person name="Tyagi A.K."/>
            <person name="Gaikwad K."/>
            <person name="Singh A."/>
            <person name="Dalal V."/>
            <person name="Srivastava S."/>
            <person name="Dixit A."/>
            <person name="Pal A.K."/>
            <person name="Ghazi I.A."/>
            <person name="Yadav M."/>
            <person name="Pandit A."/>
            <person name="Bhargava A."/>
            <person name="Sureshbabu K."/>
            <person name="Batra K."/>
            <person name="Sharma T.R."/>
            <person name="Mohapatra T."/>
            <person name="Singh N.K."/>
            <person name="Messing J."/>
            <person name="Nelson A.B."/>
            <person name="Fuks G."/>
            <person name="Kavchok S."/>
            <person name="Keizer G."/>
            <person name="Linton E."/>
            <person name="Llaca V."/>
            <person name="Song R."/>
            <person name="Tanyolac B."/>
            <person name="Young S."/>
            <person name="Ho-Il K."/>
            <person name="Hahn J.H."/>
            <person name="Sangsakoo G."/>
            <person name="Vanavichit A."/>
            <person name="de Mattos Luiz.A.T."/>
            <person name="Zimmer P.D."/>
            <person name="Malone G."/>
            <person name="Dellagostin O."/>
            <person name="de Oliveira A.C."/>
            <person name="Bevan M."/>
            <person name="Bancroft I."/>
            <person name="Minx P."/>
            <person name="Cordum H."/>
            <person name="Wilson R."/>
            <person name="Cheng Z."/>
            <person name="Jin W."/>
            <person name="Jiang J."/>
            <person name="Leong S.A."/>
            <person name="Iwama H."/>
            <person name="Gojobori T."/>
            <person name="Itoh T."/>
            <person name="Niimura Y."/>
            <person name="Fujii Y."/>
            <person name="Habara T."/>
            <person name="Sakai H."/>
            <person name="Sato Y."/>
            <person name="Wilson G."/>
            <person name="Kumar K."/>
            <person name="McCouch S."/>
            <person name="Juretic N."/>
            <person name="Hoen D."/>
            <person name="Wright S."/>
            <person name="Bruskiewich R."/>
            <person name="Bureau T."/>
            <person name="Miyao A."/>
            <person name="Hirochika H."/>
            <person name="Nishikawa T."/>
            <person name="Kadowaki K."/>
            <person name="Sugiura M."/>
            <person name="Burr B."/>
            <person name="Sasaki T."/>
        </authorList>
    </citation>
    <scope>NUCLEOTIDE SEQUENCE [LARGE SCALE GENOMIC DNA]</scope>
    <source>
        <strain evidence="4">cv. Nipponbare</strain>
    </source>
</reference>
<dbReference type="AlphaFoldDB" id="Q5NB24"/>
<feature type="compositionally biased region" description="Basic and acidic residues" evidence="1">
    <location>
        <begin position="73"/>
        <end position="90"/>
    </location>
</feature>
<gene>
    <name evidence="3" type="ORF">P0469E05.17</name>
    <name evidence="2" type="ORF">P0511C01.37</name>
</gene>
<evidence type="ECO:0000256" key="1">
    <source>
        <dbReference type="SAM" id="MobiDB-lite"/>
    </source>
</evidence>
<proteinExistence type="predicted"/>
<name>Q5NB24_ORYSJ</name>
<evidence type="ECO:0000313" key="3">
    <source>
        <dbReference type="EMBL" id="BAD86863.1"/>
    </source>
</evidence>
<evidence type="ECO:0000313" key="4">
    <source>
        <dbReference type="Proteomes" id="UP000000763"/>
    </source>
</evidence>
<dbReference type="EMBL" id="AP002480">
    <property type="protein sequence ID" value="BAD86863.1"/>
    <property type="molecule type" value="Genomic_DNA"/>
</dbReference>
<reference evidence="2" key="1">
    <citation type="journal article" date="2002" name="Nature">
        <title>The genome sequence and structure of rice chromosome 1.</title>
        <authorList>
            <person name="Sasaki T."/>
            <person name="Matsumoto T."/>
            <person name="Yamamoto K."/>
            <person name="Sakata K."/>
            <person name="Baba T."/>
            <person name="Katayose Y."/>
            <person name="Wu J."/>
            <person name="Niimura Y."/>
            <person name="Cheng Z."/>
            <person name="Nagamura Y."/>
            <person name="Antonio B.A."/>
            <person name="Kanamori H."/>
            <person name="Hosokawa S."/>
            <person name="Masukawa M."/>
            <person name="Arikawa K."/>
            <person name="Chiden Y."/>
            <person name="Hayashi M."/>
            <person name="Okamoto M."/>
            <person name="Ando T."/>
            <person name="Aoki H."/>
            <person name="Arita K."/>
            <person name="Hamada M."/>
            <person name="Harada C."/>
            <person name="Hijishita S."/>
            <person name="Honda M."/>
            <person name="Ichikawa Y."/>
            <person name="Idonuma A."/>
            <person name="Iijima M."/>
            <person name="Ikeda M."/>
            <person name="Ikeno M."/>
            <person name="Itoh S."/>
            <person name="Itoh T."/>
            <person name="Itoh Y."/>
            <person name="Itoh Y."/>
            <person name="Iwabuchi A."/>
            <person name="Kamiya K."/>
            <person name="Karasawa W."/>
            <person name="Katagiri S."/>
            <person name="Kikuta A."/>
            <person name="Kobayashi N."/>
            <person name="Kono I."/>
            <person name="Machita K."/>
            <person name="Maehara T."/>
            <person name="Mizuno H."/>
            <person name="Mizubayashi T."/>
            <person name="Mukai Y."/>
            <person name="Nagasaki H."/>
            <person name="Nakashima M."/>
            <person name="Nakama Y."/>
            <person name="Nakamichi Y."/>
            <person name="Nakamura M."/>
            <person name="Namiki N."/>
            <person name="Negishi M."/>
            <person name="Ohta I."/>
            <person name="Ono N."/>
            <person name="Saji S."/>
            <person name="Sakai K."/>
            <person name="Shibata M."/>
            <person name="Shimokawa T."/>
            <person name="Shomura A."/>
            <person name="Song J."/>
            <person name="Takazaki Y."/>
            <person name="Terasawa K."/>
            <person name="Tsuji K."/>
            <person name="Waki K."/>
            <person name="Yamagata H."/>
            <person name="Yamane H."/>
            <person name="Yoshiki S."/>
            <person name="Yoshihara R."/>
            <person name="Yukawa K."/>
            <person name="Zhong H."/>
            <person name="Iwama H."/>
            <person name="Endo T."/>
            <person name="Ito H."/>
            <person name="Hahn J.H."/>
            <person name="Kim H.I."/>
            <person name="Eun M.Y."/>
            <person name="Yano M."/>
            <person name="Jiang J."/>
            <person name="Gojobori T."/>
        </authorList>
    </citation>
    <scope>NUCLEOTIDE SEQUENCE</scope>
</reference>
<organism evidence="2">
    <name type="scientific">Oryza sativa subsp. japonica</name>
    <name type="common">Rice</name>
    <dbReference type="NCBI Taxonomy" id="39947"/>
    <lineage>
        <taxon>Eukaryota</taxon>
        <taxon>Viridiplantae</taxon>
        <taxon>Streptophyta</taxon>
        <taxon>Embryophyta</taxon>
        <taxon>Tracheophyta</taxon>
        <taxon>Spermatophyta</taxon>
        <taxon>Magnoliopsida</taxon>
        <taxon>Liliopsida</taxon>
        <taxon>Poales</taxon>
        <taxon>Poaceae</taxon>
        <taxon>BOP clade</taxon>
        <taxon>Oryzoideae</taxon>
        <taxon>Oryzeae</taxon>
        <taxon>Oryzinae</taxon>
        <taxon>Oryza</taxon>
        <taxon>Oryza sativa</taxon>
    </lineage>
</organism>
<dbReference type="Proteomes" id="UP000817658">
    <property type="component" value="Chromosome 1"/>
</dbReference>
<dbReference type="Proteomes" id="UP000000763">
    <property type="component" value="Chromosome 1"/>
</dbReference>
<feature type="region of interest" description="Disordered" evidence="1">
    <location>
        <begin position="27"/>
        <end position="95"/>
    </location>
</feature>
<evidence type="ECO:0000313" key="2">
    <source>
        <dbReference type="EMBL" id="BAD81349.1"/>
    </source>
</evidence>
<sequence length="106" mass="11456">MAGELHTRARGARMACELLPRARTAREFAGRPASSSPAHGCRRAPLPAHGRPAHSSPCAVTVAAAPAPPLVFEGERSGKDERERGRRGEDDMWGPYVRGSHNFLFV</sequence>
<accession>Q5NB24</accession>
<protein>
    <submittedName>
        <fullName evidence="2">Uncharacterized protein</fullName>
    </submittedName>
</protein>
<dbReference type="EMBL" id="AP002070">
    <property type="protein sequence ID" value="BAD81349.1"/>
    <property type="molecule type" value="Genomic_DNA"/>
</dbReference>